<organism evidence="1 2">
    <name type="scientific">Pangasius djambal</name>
    <dbReference type="NCBI Taxonomy" id="1691987"/>
    <lineage>
        <taxon>Eukaryota</taxon>
        <taxon>Metazoa</taxon>
        <taxon>Chordata</taxon>
        <taxon>Craniata</taxon>
        <taxon>Vertebrata</taxon>
        <taxon>Euteleostomi</taxon>
        <taxon>Actinopterygii</taxon>
        <taxon>Neopterygii</taxon>
        <taxon>Teleostei</taxon>
        <taxon>Ostariophysi</taxon>
        <taxon>Siluriformes</taxon>
        <taxon>Pangasiidae</taxon>
        <taxon>Pangasius</taxon>
    </lineage>
</organism>
<gene>
    <name evidence="1" type="ORF">PDJAM_G00007330</name>
</gene>
<evidence type="ECO:0000313" key="2">
    <source>
        <dbReference type="Proteomes" id="UP000830395"/>
    </source>
</evidence>
<dbReference type="Proteomes" id="UP000830395">
    <property type="component" value="Chromosome 1"/>
</dbReference>
<sequence length="1231" mass="133632">MKEEREDGTAQKGRTHSGSVAGGKAEACAVCTTKLSSSAEPKLLPCLHMVCKACDVNTSEDKHAKECPVCGQTFNLSEVTDCFIFEDFAPKCGGCDESALSGWCKECEEALCSDCVSAHQRVKVTRNHTVIPQEPQSGLSTSLRCTSHKQERLKFFCVTCDQLTCRDCQLIDHRNHSFLLLEEAVVSQKDQLMKLLDSIREQKNSVTAMMQDLDGRLNDIKELKALSGKQLHNAVRSLYVSLVLRCRQLSKELEGLCDEEEKSLKVMKTSLKKLEDRQEYITAFIHKILSTEGQCILRHKMQIEKWAQRVLSQKKLLPDTVIQLSLSLSEDICNIIKNFASFKVTRVPLTAKRKYNNGNKPKNTPKEADKCASGSNSESSAAPSVSDTTSVQATAHSMSQAASDLPQCGQSASSKPVQPTQGSTDTMSHASSSSISNNFASLQTTQSNMAQYVIAQVGQHLPQSVSPQPSKSQQIFRSLSHPLQSTSLTQSSSPLLGQTVLNIIPSNLPQHGIVMPQVVLPQPQSGVVIAAAAPPGLASCPSVAHPSVSVHTTSFQSSHSNSLTNTQSQSFASNQSVPSLLTLGPFAQSGQAMSNSHPSTLNSSFNRTQQSFPQYRAVSGQPFPSPIALNNKSLPYSQAVSNTQSSQSASTQSNHLQFTLLKVPNNTASLNSGTAWKFYSYTPVLTVNKGATLTCVPQPKKHLWMRDRKSSHPTAGNVSCPQAPRLTVLPVSSNKELDPPVSSTPLLPAAPVPSAHSNTGQIECATQTIQMPTCELPVKAPADSVCEGDMSVCSRASPVSEEADSNLPTSTVPEKDTKDEELPAVLQPQDSLSTASIKGCPPKQSFFTRSESPLKSISTLSSRGSPSTKHWLTGLPSSFREILSGEIKVPAEDACSGSTSEHASVPNAKQDDDDDDDEKTDDSDSELVEGMDESEEEPILRQDSNKTLLVSLIRLPISGSSLSQFRIVPSGQKSEIFLQEIEENQSVQRCLRITVPPAAVSPSQSCSSECSPQADVLDCAVCLSAGASLQCAECGRNFHTSCHVPPILFNPIALWVCSLCQDVLDDTDPFSCDRLKEPYLSLSDQRKCEQLLLTLMCENYNYLLYKTIKQSAGCVEFNLIVGRLLGKRSPPYRSAAEMVSDLWALFDNLSSNSKKKDLVVQLQSSFQQRLNVSFGKSLHASLLRPLSSGDQTGAPETEPDREKAKNTLKRMRAFLAANYTPVAKKAHTENT</sequence>
<name>A0ACC5XZG7_9TELE</name>
<proteinExistence type="predicted"/>
<reference evidence="1" key="1">
    <citation type="submission" date="2020-02" db="EMBL/GenBank/DDBJ databases">
        <title>Genome sequencing of the panga catfish, Pangasius djambal.</title>
        <authorList>
            <person name="Wen M."/>
            <person name="Zahm M."/>
            <person name="Roques C."/>
            <person name="Cabau C."/>
            <person name="Klopp C."/>
            <person name="Donnadieu C."/>
            <person name="Jouanno E."/>
            <person name="Avarre J.-C."/>
            <person name="Campet M."/>
            <person name="Ha T."/>
            <person name="Dugue R."/>
            <person name="Lampietro C."/>
            <person name="Louis A."/>
            <person name="Herpin A."/>
            <person name="Echchiki A."/>
            <person name="Berthelot C."/>
            <person name="Parey E."/>
            <person name="Roest-Crollius H."/>
            <person name="Braasch I."/>
            <person name="Postlethwait J.H."/>
            <person name="Bobe J."/>
            <person name="Montfort J."/>
            <person name="Bouchez O."/>
            <person name="Begum T."/>
            <person name="Schartl M."/>
            <person name="Gustiano R."/>
            <person name="Guiguen Y."/>
        </authorList>
    </citation>
    <scope>NUCLEOTIDE SEQUENCE</scope>
    <source>
        <strain evidence="1">Pdj_M5554</strain>
    </source>
</reference>
<protein>
    <submittedName>
        <fullName evidence="1">Uncharacterized protein</fullName>
    </submittedName>
</protein>
<comment type="caution">
    <text evidence="1">The sequence shown here is derived from an EMBL/GenBank/DDBJ whole genome shotgun (WGS) entry which is preliminary data.</text>
</comment>
<evidence type="ECO:0000313" key="1">
    <source>
        <dbReference type="EMBL" id="MCJ8728704.1"/>
    </source>
</evidence>
<keyword evidence="2" id="KW-1185">Reference proteome</keyword>
<accession>A0ACC5XZG7</accession>
<dbReference type="EMBL" id="CM040975">
    <property type="protein sequence ID" value="MCJ8728704.1"/>
    <property type="molecule type" value="Genomic_DNA"/>
</dbReference>